<reference evidence="2" key="1">
    <citation type="journal article" date="2014" name="Science">
        <title>Ancient hybridizations among the ancestral genomes of bread wheat.</title>
        <authorList>
            <consortium name="International Wheat Genome Sequencing Consortium,"/>
            <person name="Marcussen T."/>
            <person name="Sandve S.R."/>
            <person name="Heier L."/>
            <person name="Spannagl M."/>
            <person name="Pfeifer M."/>
            <person name="Jakobsen K.S."/>
            <person name="Wulff B.B."/>
            <person name="Steuernagel B."/>
            <person name="Mayer K.F."/>
            <person name="Olsen O.A."/>
        </authorList>
    </citation>
    <scope>NUCLEOTIDE SEQUENCE [LARGE SCALE GENOMIC DNA]</scope>
    <source>
        <strain evidence="2">cv. AL8/78</strain>
    </source>
</reference>
<dbReference type="Proteomes" id="UP000015105">
    <property type="component" value="Chromosome 2D"/>
</dbReference>
<proteinExistence type="predicted"/>
<reference evidence="1" key="5">
    <citation type="journal article" date="2021" name="G3 (Bethesda)">
        <title>Aegilops tauschii genome assembly Aet v5.0 features greater sequence contiguity and improved annotation.</title>
        <authorList>
            <person name="Wang L."/>
            <person name="Zhu T."/>
            <person name="Rodriguez J.C."/>
            <person name="Deal K.R."/>
            <person name="Dubcovsky J."/>
            <person name="McGuire P.E."/>
            <person name="Lux T."/>
            <person name="Spannagl M."/>
            <person name="Mayer K.F.X."/>
            <person name="Baldrich P."/>
            <person name="Meyers B.C."/>
            <person name="Huo N."/>
            <person name="Gu Y.Q."/>
            <person name="Zhou H."/>
            <person name="Devos K.M."/>
            <person name="Bennetzen J.L."/>
            <person name="Unver T."/>
            <person name="Budak H."/>
            <person name="Gulick P.J."/>
            <person name="Galiba G."/>
            <person name="Kalapos B."/>
            <person name="Nelson D.R."/>
            <person name="Li P."/>
            <person name="You F.M."/>
            <person name="Luo M.C."/>
            <person name="Dvorak J."/>
        </authorList>
    </citation>
    <scope>NUCLEOTIDE SEQUENCE [LARGE SCALE GENOMIC DNA]</scope>
    <source>
        <strain evidence="1">cv. AL8/78</strain>
    </source>
</reference>
<dbReference type="EnsemblPlants" id="AET2Gv20856400.13">
    <property type="protein sequence ID" value="AET2Gv20856400.13"/>
    <property type="gene ID" value="AET2Gv20856400"/>
</dbReference>
<dbReference type="Gramene" id="AET2Gv20856400.13">
    <property type="protein sequence ID" value="AET2Gv20856400.13"/>
    <property type="gene ID" value="AET2Gv20856400"/>
</dbReference>
<reference evidence="2" key="2">
    <citation type="journal article" date="2017" name="Nat. Plants">
        <title>The Aegilops tauschii genome reveals multiple impacts of transposons.</title>
        <authorList>
            <person name="Zhao G."/>
            <person name="Zou C."/>
            <person name="Li K."/>
            <person name="Wang K."/>
            <person name="Li T."/>
            <person name="Gao L."/>
            <person name="Zhang X."/>
            <person name="Wang H."/>
            <person name="Yang Z."/>
            <person name="Liu X."/>
            <person name="Jiang W."/>
            <person name="Mao L."/>
            <person name="Kong X."/>
            <person name="Jiao Y."/>
            <person name="Jia J."/>
        </authorList>
    </citation>
    <scope>NUCLEOTIDE SEQUENCE [LARGE SCALE GENOMIC DNA]</scope>
    <source>
        <strain evidence="2">cv. AL8/78</strain>
    </source>
</reference>
<evidence type="ECO:0000313" key="1">
    <source>
        <dbReference type="EnsemblPlants" id="AET2Gv20856400.13"/>
    </source>
</evidence>
<dbReference type="AlphaFoldDB" id="A0A453CI60"/>
<reference evidence="1" key="4">
    <citation type="submission" date="2019-03" db="UniProtKB">
        <authorList>
            <consortium name="EnsemblPlants"/>
        </authorList>
    </citation>
    <scope>IDENTIFICATION</scope>
</reference>
<accession>A0A453CI60</accession>
<reference evidence="1" key="3">
    <citation type="journal article" date="2017" name="Nature">
        <title>Genome sequence of the progenitor of the wheat D genome Aegilops tauschii.</title>
        <authorList>
            <person name="Luo M.C."/>
            <person name="Gu Y.Q."/>
            <person name="Puiu D."/>
            <person name="Wang H."/>
            <person name="Twardziok S.O."/>
            <person name="Deal K.R."/>
            <person name="Huo N."/>
            <person name="Zhu T."/>
            <person name="Wang L."/>
            <person name="Wang Y."/>
            <person name="McGuire P.E."/>
            <person name="Liu S."/>
            <person name="Long H."/>
            <person name="Ramasamy R.K."/>
            <person name="Rodriguez J.C."/>
            <person name="Van S.L."/>
            <person name="Yuan L."/>
            <person name="Wang Z."/>
            <person name="Xia Z."/>
            <person name="Xiao L."/>
            <person name="Anderson O.D."/>
            <person name="Ouyang S."/>
            <person name="Liang Y."/>
            <person name="Zimin A.V."/>
            <person name="Pertea G."/>
            <person name="Qi P."/>
            <person name="Bennetzen J.L."/>
            <person name="Dai X."/>
            <person name="Dawson M.W."/>
            <person name="Muller H.G."/>
            <person name="Kugler K."/>
            <person name="Rivarola-Duarte L."/>
            <person name="Spannagl M."/>
            <person name="Mayer K.F.X."/>
            <person name="Lu F.H."/>
            <person name="Bevan M.W."/>
            <person name="Leroy P."/>
            <person name="Li P."/>
            <person name="You F.M."/>
            <person name="Sun Q."/>
            <person name="Liu Z."/>
            <person name="Lyons E."/>
            <person name="Wicker T."/>
            <person name="Salzberg S.L."/>
            <person name="Devos K.M."/>
            <person name="Dvorak J."/>
        </authorList>
    </citation>
    <scope>NUCLEOTIDE SEQUENCE [LARGE SCALE GENOMIC DNA]</scope>
    <source>
        <strain evidence="1">cv. AL8/78</strain>
    </source>
</reference>
<protein>
    <submittedName>
        <fullName evidence="1">Uncharacterized protein</fullName>
    </submittedName>
</protein>
<organism evidence="1 2">
    <name type="scientific">Aegilops tauschii subsp. strangulata</name>
    <name type="common">Goatgrass</name>
    <dbReference type="NCBI Taxonomy" id="200361"/>
    <lineage>
        <taxon>Eukaryota</taxon>
        <taxon>Viridiplantae</taxon>
        <taxon>Streptophyta</taxon>
        <taxon>Embryophyta</taxon>
        <taxon>Tracheophyta</taxon>
        <taxon>Spermatophyta</taxon>
        <taxon>Magnoliopsida</taxon>
        <taxon>Liliopsida</taxon>
        <taxon>Poales</taxon>
        <taxon>Poaceae</taxon>
        <taxon>BOP clade</taxon>
        <taxon>Pooideae</taxon>
        <taxon>Triticodae</taxon>
        <taxon>Triticeae</taxon>
        <taxon>Triticinae</taxon>
        <taxon>Aegilops</taxon>
    </lineage>
</organism>
<evidence type="ECO:0000313" key="2">
    <source>
        <dbReference type="Proteomes" id="UP000015105"/>
    </source>
</evidence>
<sequence>LGFAMHDLLLGLGRTWQRFDTLQRCSVLLAMLCFFLRS</sequence>
<keyword evidence="2" id="KW-1185">Reference proteome</keyword>
<name>A0A453CI60_AEGTS</name>